<evidence type="ECO:0000259" key="2">
    <source>
        <dbReference type="Pfam" id="PF02720"/>
    </source>
</evidence>
<dbReference type="InterPro" id="IPR003870">
    <property type="entry name" value="DUF222"/>
</dbReference>
<feature type="region of interest" description="Disordered" evidence="1">
    <location>
        <begin position="168"/>
        <end position="224"/>
    </location>
</feature>
<feature type="compositionally biased region" description="Low complexity" evidence="1">
    <location>
        <begin position="214"/>
        <end position="224"/>
    </location>
</feature>
<protein>
    <recommendedName>
        <fullName evidence="2">DUF222 domain-containing protein</fullName>
    </recommendedName>
</protein>
<proteinExistence type="predicted"/>
<feature type="domain" description="DUF222" evidence="2">
    <location>
        <begin position="32"/>
        <end position="170"/>
    </location>
</feature>
<dbReference type="Proteomes" id="UP001501570">
    <property type="component" value="Unassembled WGS sequence"/>
</dbReference>
<dbReference type="Pfam" id="PF02720">
    <property type="entry name" value="DUF222"/>
    <property type="match status" value="1"/>
</dbReference>
<gene>
    <name evidence="3" type="ORF">GCM10023322_71650</name>
</gene>
<evidence type="ECO:0000313" key="3">
    <source>
        <dbReference type="EMBL" id="GAA5198390.1"/>
    </source>
</evidence>
<evidence type="ECO:0000256" key="1">
    <source>
        <dbReference type="SAM" id="MobiDB-lite"/>
    </source>
</evidence>
<organism evidence="3 4">
    <name type="scientific">Rugosimonospora acidiphila</name>
    <dbReference type="NCBI Taxonomy" id="556531"/>
    <lineage>
        <taxon>Bacteria</taxon>
        <taxon>Bacillati</taxon>
        <taxon>Actinomycetota</taxon>
        <taxon>Actinomycetes</taxon>
        <taxon>Micromonosporales</taxon>
        <taxon>Micromonosporaceae</taxon>
        <taxon>Rugosimonospora</taxon>
    </lineage>
</organism>
<comment type="caution">
    <text evidence="3">The sequence shown here is derived from an EMBL/GenBank/DDBJ whole genome shotgun (WGS) entry which is preliminary data.</text>
</comment>
<sequence>MDGDPLIGLEQAVRSLARASVWAQSPQVLVDCLDRAYALASRLDAVRLGLIREVDGRDLARRQGATTTTAWLRDRYRLSGGTAARQVRLAAALHGGLPKTVEALAAGTVNLEQAQVIAAAVPTLPGHVRAEGEEFLVGQCAVFGPRELGRLTSRLLDVVAPQVAERQAAQQFGPGRGPCPRRPVPVSDRRAGPGEGAVDRVAGSGVRRRGPGGDRPVVRTPTGR</sequence>
<accession>A0ABP9SNR8</accession>
<evidence type="ECO:0000313" key="4">
    <source>
        <dbReference type="Proteomes" id="UP001501570"/>
    </source>
</evidence>
<keyword evidence="4" id="KW-1185">Reference proteome</keyword>
<reference evidence="4" key="1">
    <citation type="journal article" date="2019" name="Int. J. Syst. Evol. Microbiol.">
        <title>The Global Catalogue of Microorganisms (GCM) 10K type strain sequencing project: providing services to taxonomists for standard genome sequencing and annotation.</title>
        <authorList>
            <consortium name="The Broad Institute Genomics Platform"/>
            <consortium name="The Broad Institute Genome Sequencing Center for Infectious Disease"/>
            <person name="Wu L."/>
            <person name="Ma J."/>
        </authorList>
    </citation>
    <scope>NUCLEOTIDE SEQUENCE [LARGE SCALE GENOMIC DNA]</scope>
    <source>
        <strain evidence="4">JCM 18304</strain>
    </source>
</reference>
<name>A0ABP9SNR8_9ACTN</name>
<dbReference type="EMBL" id="BAABJQ010000033">
    <property type="protein sequence ID" value="GAA5198390.1"/>
    <property type="molecule type" value="Genomic_DNA"/>
</dbReference>